<feature type="compositionally biased region" description="Polar residues" evidence="1">
    <location>
        <begin position="118"/>
        <end position="127"/>
    </location>
</feature>
<feature type="region of interest" description="Disordered" evidence="1">
    <location>
        <begin position="107"/>
        <end position="131"/>
    </location>
</feature>
<protein>
    <submittedName>
        <fullName evidence="2">Uncharacterized protein</fullName>
    </submittedName>
</protein>
<proteinExistence type="predicted"/>
<keyword evidence="3" id="KW-1185">Reference proteome</keyword>
<organism evidence="2 3">
    <name type="scientific">Elysia marginata</name>
    <dbReference type="NCBI Taxonomy" id="1093978"/>
    <lineage>
        <taxon>Eukaryota</taxon>
        <taxon>Metazoa</taxon>
        <taxon>Spiralia</taxon>
        <taxon>Lophotrochozoa</taxon>
        <taxon>Mollusca</taxon>
        <taxon>Gastropoda</taxon>
        <taxon>Heterobranchia</taxon>
        <taxon>Euthyneura</taxon>
        <taxon>Panpulmonata</taxon>
        <taxon>Sacoglossa</taxon>
        <taxon>Placobranchoidea</taxon>
        <taxon>Plakobranchidae</taxon>
        <taxon>Elysia</taxon>
    </lineage>
</organism>
<dbReference type="Proteomes" id="UP000762676">
    <property type="component" value="Unassembled WGS sequence"/>
</dbReference>
<sequence>MNVQASFIRVYTVNNERLNNTAVESEKRGETCPGAVGDVDGDGSLDYVHVTQMAGTKRADTGHVLDVFASLSITKLSLGAILSQPQITTLSSPSEDDRAWDGYSKHRKGYGSDHNRVSGESWSNAGSHDNVGVSPVDKHDARHHFEKLQLMQASLQPWAQSSGTRGGSWYDVPPS</sequence>
<dbReference type="AlphaFoldDB" id="A0AAV4GY67"/>
<evidence type="ECO:0000313" key="3">
    <source>
        <dbReference type="Proteomes" id="UP000762676"/>
    </source>
</evidence>
<accession>A0AAV4GY67</accession>
<name>A0AAV4GY67_9GAST</name>
<dbReference type="EMBL" id="BMAT01008641">
    <property type="protein sequence ID" value="GFR89898.1"/>
    <property type="molecule type" value="Genomic_DNA"/>
</dbReference>
<comment type="caution">
    <text evidence="2">The sequence shown here is derived from an EMBL/GenBank/DDBJ whole genome shotgun (WGS) entry which is preliminary data.</text>
</comment>
<reference evidence="2 3" key="1">
    <citation type="journal article" date="2021" name="Elife">
        <title>Chloroplast acquisition without the gene transfer in kleptoplastic sea slugs, Plakobranchus ocellatus.</title>
        <authorList>
            <person name="Maeda T."/>
            <person name="Takahashi S."/>
            <person name="Yoshida T."/>
            <person name="Shimamura S."/>
            <person name="Takaki Y."/>
            <person name="Nagai Y."/>
            <person name="Toyoda A."/>
            <person name="Suzuki Y."/>
            <person name="Arimoto A."/>
            <person name="Ishii H."/>
            <person name="Satoh N."/>
            <person name="Nishiyama T."/>
            <person name="Hasebe M."/>
            <person name="Maruyama T."/>
            <person name="Minagawa J."/>
            <person name="Obokata J."/>
            <person name="Shigenobu S."/>
        </authorList>
    </citation>
    <scope>NUCLEOTIDE SEQUENCE [LARGE SCALE GENOMIC DNA]</scope>
</reference>
<gene>
    <name evidence="2" type="ORF">ElyMa_004290800</name>
</gene>
<feature type="compositionally biased region" description="Basic and acidic residues" evidence="1">
    <location>
        <begin position="107"/>
        <end position="117"/>
    </location>
</feature>
<evidence type="ECO:0000256" key="1">
    <source>
        <dbReference type="SAM" id="MobiDB-lite"/>
    </source>
</evidence>
<evidence type="ECO:0000313" key="2">
    <source>
        <dbReference type="EMBL" id="GFR89898.1"/>
    </source>
</evidence>